<dbReference type="Pfam" id="PF00583">
    <property type="entry name" value="Acetyltransf_1"/>
    <property type="match status" value="1"/>
</dbReference>
<organism evidence="2 3">
    <name type="scientific">Flavobacterium caseinilyticum</name>
    <dbReference type="NCBI Taxonomy" id="2541732"/>
    <lineage>
        <taxon>Bacteria</taxon>
        <taxon>Pseudomonadati</taxon>
        <taxon>Bacteroidota</taxon>
        <taxon>Flavobacteriia</taxon>
        <taxon>Flavobacteriales</taxon>
        <taxon>Flavobacteriaceae</taxon>
        <taxon>Flavobacterium</taxon>
    </lineage>
</organism>
<dbReference type="SUPFAM" id="SSF55729">
    <property type="entry name" value="Acyl-CoA N-acyltransferases (Nat)"/>
    <property type="match status" value="1"/>
</dbReference>
<dbReference type="PANTHER" id="PTHR43617">
    <property type="entry name" value="L-AMINO ACID N-ACETYLTRANSFERASE"/>
    <property type="match status" value="1"/>
</dbReference>
<gene>
    <name evidence="2" type="ORF">E0F89_04845</name>
</gene>
<dbReference type="RefSeq" id="WP_131908727.1">
    <property type="nucleotide sequence ID" value="NZ_SMFM01000002.1"/>
</dbReference>
<dbReference type="Proteomes" id="UP000295278">
    <property type="component" value="Unassembled WGS sequence"/>
</dbReference>
<comment type="caution">
    <text evidence="2">The sequence shown here is derived from an EMBL/GenBank/DDBJ whole genome shotgun (WGS) entry which is preliminary data.</text>
</comment>
<keyword evidence="3" id="KW-1185">Reference proteome</keyword>
<evidence type="ECO:0000259" key="1">
    <source>
        <dbReference type="PROSITE" id="PS51186"/>
    </source>
</evidence>
<dbReference type="PANTHER" id="PTHR43617:SF9">
    <property type="entry name" value="GNAT FAMILY ACETYLTRANSFERASE"/>
    <property type="match status" value="1"/>
</dbReference>
<protein>
    <submittedName>
        <fullName evidence="2">GNAT family N-acetyltransferase</fullName>
    </submittedName>
</protein>
<dbReference type="PROSITE" id="PS51186">
    <property type="entry name" value="GNAT"/>
    <property type="match status" value="1"/>
</dbReference>
<evidence type="ECO:0000313" key="2">
    <source>
        <dbReference type="EMBL" id="TDD76931.1"/>
    </source>
</evidence>
<reference evidence="2 3" key="1">
    <citation type="submission" date="2019-03" db="EMBL/GenBank/DDBJ databases">
        <title>Flavobacterium AT-3-2 sp. nov., isolated from arctic soil.</title>
        <authorList>
            <person name="Chaudhary D.K."/>
        </authorList>
    </citation>
    <scope>NUCLEOTIDE SEQUENCE [LARGE SCALE GENOMIC DNA]</scope>
    <source>
        <strain evidence="2 3">AT-3-2</strain>
    </source>
</reference>
<dbReference type="OrthoDB" id="9796381at2"/>
<keyword evidence="2" id="KW-0808">Transferase</keyword>
<feature type="domain" description="N-acetyltransferase" evidence="1">
    <location>
        <begin position="1"/>
        <end position="169"/>
    </location>
</feature>
<proteinExistence type="predicted"/>
<dbReference type="Gene3D" id="3.40.630.30">
    <property type="match status" value="1"/>
</dbReference>
<evidence type="ECO:0000313" key="3">
    <source>
        <dbReference type="Proteomes" id="UP000295278"/>
    </source>
</evidence>
<dbReference type="InterPro" id="IPR016181">
    <property type="entry name" value="Acyl_CoA_acyltransferase"/>
</dbReference>
<dbReference type="InterPro" id="IPR000182">
    <property type="entry name" value="GNAT_dom"/>
</dbReference>
<dbReference type="InterPro" id="IPR050276">
    <property type="entry name" value="MshD_Acetyltransferase"/>
</dbReference>
<dbReference type="EMBL" id="SMFM01000002">
    <property type="protein sequence ID" value="TDD76931.1"/>
    <property type="molecule type" value="Genomic_DNA"/>
</dbReference>
<name>A0A4R5AV23_9FLAO</name>
<dbReference type="AlphaFoldDB" id="A0A4R5AV23"/>
<accession>A0A4R5AV23</accession>
<dbReference type="GO" id="GO:0016747">
    <property type="term" value="F:acyltransferase activity, transferring groups other than amino-acyl groups"/>
    <property type="evidence" value="ECO:0007669"/>
    <property type="project" value="InterPro"/>
</dbReference>
<sequence length="169" mass="19058">MITKATIENISHLNKLINSAYRGESSKKGWTTEANILEGLRTTEEELAETIQDPKNTILKFTENNQIIGCVLLAEKEQQLYLGMLTVSPELQNSGVGKKLLRQAEIHALELGLPKIVMTVISVRDELIAWYKRNGYEDTGAREPFPASDVHIPISEEPLEFIVLEKKIR</sequence>
<dbReference type="CDD" id="cd04301">
    <property type="entry name" value="NAT_SF"/>
    <property type="match status" value="1"/>
</dbReference>